<gene>
    <name evidence="2" type="ORF">POTOM_059235</name>
</gene>
<sequence length="137" mass="14835">MKQQLPVGSDDIARRLLNCNSILSLLLAARTAATDGGRCLRHSLIFIRREKTEDRTFVCHTAILTISSTWVFSVAGALLAMIKRKSFGPLVFFGTTGTMLDIIMGISQCEGEHAEGKAKLLEAQNSAGDASFTESES</sequence>
<comment type="caution">
    <text evidence="2">The sequence shown here is derived from an EMBL/GenBank/DDBJ whole genome shotgun (WGS) entry which is preliminary data.</text>
</comment>
<keyword evidence="3" id="KW-1185">Reference proteome</keyword>
<evidence type="ECO:0000256" key="1">
    <source>
        <dbReference type="SAM" id="Phobius"/>
    </source>
</evidence>
<evidence type="ECO:0000313" key="2">
    <source>
        <dbReference type="EMBL" id="KAG6737707.1"/>
    </source>
</evidence>
<organism evidence="2 3">
    <name type="scientific">Populus tomentosa</name>
    <name type="common">Chinese white poplar</name>
    <dbReference type="NCBI Taxonomy" id="118781"/>
    <lineage>
        <taxon>Eukaryota</taxon>
        <taxon>Viridiplantae</taxon>
        <taxon>Streptophyta</taxon>
        <taxon>Embryophyta</taxon>
        <taxon>Tracheophyta</taxon>
        <taxon>Spermatophyta</taxon>
        <taxon>Magnoliopsida</taxon>
        <taxon>eudicotyledons</taxon>
        <taxon>Gunneridae</taxon>
        <taxon>Pentapetalae</taxon>
        <taxon>rosids</taxon>
        <taxon>fabids</taxon>
        <taxon>Malpighiales</taxon>
        <taxon>Salicaceae</taxon>
        <taxon>Saliceae</taxon>
        <taxon>Populus</taxon>
    </lineage>
</organism>
<keyword evidence="1" id="KW-1133">Transmembrane helix</keyword>
<feature type="transmembrane region" description="Helical" evidence="1">
    <location>
        <begin position="57"/>
        <end position="81"/>
    </location>
</feature>
<dbReference type="PANTHER" id="PTHR35691:SF1">
    <property type="entry name" value="EXPRESSED PROTEIN"/>
    <property type="match status" value="1"/>
</dbReference>
<dbReference type="EMBL" id="JAAWWB010000038">
    <property type="protein sequence ID" value="KAG6737707.1"/>
    <property type="molecule type" value="Genomic_DNA"/>
</dbReference>
<accession>A0A8X8C1E2</accession>
<reference evidence="2" key="1">
    <citation type="journal article" date="2020" name="bioRxiv">
        <title>Hybrid origin of Populus tomentosa Carr. identified through genome sequencing and phylogenomic analysis.</title>
        <authorList>
            <person name="An X."/>
            <person name="Gao K."/>
            <person name="Chen Z."/>
            <person name="Li J."/>
            <person name="Yang X."/>
            <person name="Yang X."/>
            <person name="Zhou J."/>
            <person name="Guo T."/>
            <person name="Zhao T."/>
            <person name="Huang S."/>
            <person name="Miao D."/>
            <person name="Khan W.U."/>
            <person name="Rao P."/>
            <person name="Ye M."/>
            <person name="Lei B."/>
            <person name="Liao W."/>
            <person name="Wang J."/>
            <person name="Ji L."/>
            <person name="Li Y."/>
            <person name="Guo B."/>
            <person name="Mustafa N.S."/>
            <person name="Li S."/>
            <person name="Yun Q."/>
            <person name="Keller S.R."/>
            <person name="Mao J."/>
            <person name="Zhang R."/>
            <person name="Strauss S.H."/>
        </authorList>
    </citation>
    <scope>NUCLEOTIDE SEQUENCE</scope>
    <source>
        <strain evidence="2">GM15</strain>
        <tissue evidence="2">Leaf</tissue>
    </source>
</reference>
<protein>
    <submittedName>
        <fullName evidence="2">Uncharacterized protein</fullName>
    </submittedName>
</protein>
<proteinExistence type="predicted"/>
<evidence type="ECO:0000313" key="3">
    <source>
        <dbReference type="Proteomes" id="UP000886885"/>
    </source>
</evidence>
<name>A0A8X8C1E2_POPTO</name>
<keyword evidence="1" id="KW-0472">Membrane</keyword>
<keyword evidence="1" id="KW-0812">Transmembrane</keyword>
<dbReference type="AlphaFoldDB" id="A0A8X8C1E2"/>
<dbReference type="Proteomes" id="UP000886885">
    <property type="component" value="Chromosome 19D"/>
</dbReference>
<dbReference type="PANTHER" id="PTHR35691">
    <property type="entry name" value="EXPRESSED PROTEIN"/>
    <property type="match status" value="1"/>
</dbReference>